<feature type="region of interest" description="Disordered" evidence="1">
    <location>
        <begin position="20"/>
        <end position="109"/>
    </location>
</feature>
<feature type="region of interest" description="Disordered" evidence="1">
    <location>
        <begin position="368"/>
        <end position="413"/>
    </location>
</feature>
<dbReference type="FunFam" id="3.30.740.10:FF:000006">
    <property type="entry name" value="Dynein light chain"/>
    <property type="match status" value="1"/>
</dbReference>
<dbReference type="Gene3D" id="3.30.740.10">
    <property type="entry name" value="Protein Inhibitor Of Neuronal Nitric Oxide Synthase"/>
    <property type="match status" value="1"/>
</dbReference>
<comment type="caution">
    <text evidence="2">The sequence shown here is derived from an EMBL/GenBank/DDBJ whole genome shotgun (WGS) entry which is preliminary data.</text>
</comment>
<dbReference type="PANTHER" id="PTHR11886">
    <property type="entry name" value="DYNEIN LIGHT CHAIN"/>
    <property type="match status" value="1"/>
</dbReference>
<feature type="compositionally biased region" description="Polar residues" evidence="1">
    <location>
        <begin position="376"/>
        <end position="386"/>
    </location>
</feature>
<proteinExistence type="predicted"/>
<dbReference type="CDD" id="cd21450">
    <property type="entry name" value="DLC-like_DYNLL1-like"/>
    <property type="match status" value="1"/>
</dbReference>
<dbReference type="AlphaFoldDB" id="A0A9W6X531"/>
<protein>
    <submittedName>
        <fullName evidence="2">Unnamed protein product</fullName>
    </submittedName>
</protein>
<name>A0A9W6X531_9STRA</name>
<dbReference type="Pfam" id="PF01221">
    <property type="entry name" value="Dynein_light"/>
    <property type="match status" value="1"/>
</dbReference>
<reference evidence="2" key="1">
    <citation type="submission" date="2023-04" db="EMBL/GenBank/DDBJ databases">
        <title>Phytophthora lilii NBRC 32176.</title>
        <authorList>
            <person name="Ichikawa N."/>
            <person name="Sato H."/>
            <person name="Tonouchi N."/>
        </authorList>
    </citation>
    <scope>NUCLEOTIDE SEQUENCE</scope>
    <source>
        <strain evidence="2">NBRC 32176</strain>
    </source>
</reference>
<dbReference type="SUPFAM" id="SSF54648">
    <property type="entry name" value="DLC"/>
    <property type="match status" value="1"/>
</dbReference>
<keyword evidence="3" id="KW-1185">Reference proteome</keyword>
<dbReference type="Proteomes" id="UP001165083">
    <property type="component" value="Unassembled WGS sequence"/>
</dbReference>
<feature type="compositionally biased region" description="Polar residues" evidence="1">
    <location>
        <begin position="60"/>
        <end position="87"/>
    </location>
</feature>
<evidence type="ECO:0000256" key="1">
    <source>
        <dbReference type="SAM" id="MobiDB-lite"/>
    </source>
</evidence>
<evidence type="ECO:0000313" key="2">
    <source>
        <dbReference type="EMBL" id="GMF31144.1"/>
    </source>
</evidence>
<dbReference type="GO" id="GO:0007017">
    <property type="term" value="P:microtubule-based process"/>
    <property type="evidence" value="ECO:0007669"/>
    <property type="project" value="InterPro"/>
</dbReference>
<dbReference type="InterPro" id="IPR037177">
    <property type="entry name" value="DLC_sf"/>
</dbReference>
<dbReference type="SMART" id="SM01375">
    <property type="entry name" value="Dynein_light"/>
    <property type="match status" value="1"/>
</dbReference>
<dbReference type="GO" id="GO:0005868">
    <property type="term" value="C:cytoplasmic dynein complex"/>
    <property type="evidence" value="ECO:0007669"/>
    <property type="project" value="TreeGrafter"/>
</dbReference>
<dbReference type="GO" id="GO:0045505">
    <property type="term" value="F:dynein intermediate chain binding"/>
    <property type="evidence" value="ECO:0007669"/>
    <property type="project" value="TreeGrafter"/>
</dbReference>
<dbReference type="OrthoDB" id="158009at2759"/>
<feature type="compositionally biased region" description="Basic and acidic residues" evidence="1">
    <location>
        <begin position="387"/>
        <end position="398"/>
    </location>
</feature>
<dbReference type="EMBL" id="BSXW01000884">
    <property type="protein sequence ID" value="GMF31144.1"/>
    <property type="molecule type" value="Genomic_DNA"/>
</dbReference>
<dbReference type="InterPro" id="IPR001372">
    <property type="entry name" value="Dynein_light_chain_typ-1/2"/>
</dbReference>
<gene>
    <name evidence="2" type="ORF">Plil01_001332000</name>
</gene>
<dbReference type="PANTHER" id="PTHR11886:SF35">
    <property type="entry name" value="DYNEIN LIGHT CHAIN"/>
    <property type="match status" value="1"/>
</dbReference>
<sequence>MTFSSTLQLRIFRDHSLDKKLASPPGLAARDGGNNSEQSLHCSISSDGKWPSLKREDDPNSASSGYSHPSAFSHQVTSTLPPHSTGISGPLTVPVNEEEGGPSAHSDWNVISSNSFDDTYLEGDYAGGAMSLGSSSSTSSLNHLSEPMNKLALENEDHDLPVISMPYPGTSWFFGGKAEPGSGSSFALPTLGGITPRAQTPCSAAPQSSPPFSTCTPIFHSSGADYSTASGKVLAETMLCPSDAPSPVQMESFASCLPHALEPSELLFEDLSSWAGAPAGVYDNQHYQQQQQQQQHVQTCYNVSSHMTAPNANLYFDGISTSTTTTLHDYGTPYQHNQHHSSIPAGPSIYRMMQNHDETISADTRWMTNQDHHRQSTPSTANTTPTDHGKNSDDHESRQPITPGSLHAADEGQSIKRILRSSTLTQRVSNCLHSVVPTSTASTMAGKALPIPATNVGIPGQSARIQLLTALNNCYWKNGRKNLQCFPSCPEHHDFYSMKMNNRKHSSVGVCRGPVYCHAFTNAAEFLPASSTQRMKHEYGTGLPSGGSSAREVFVLGRFERVPQQESTNLLEELNAPPSFPNAAVFEQFRFACFQAVEMEERRVLLPADPDSSGPKSGSAEDHSKQRFIRSTWFFLPDVWKVQPMLKKKRKATRSAPAQTFPFCFRVFIYTRDVDGPGDADPIPSVSAADTMGLPDASKAAGEDGAAPDLQQDGVGSGKVPKITILRLELGTAMKDEAVAHLIQILQTTPNAIEKDIATDMKKYFDQKYGQTWHCIVGKGFGCSIAYDTQFLLFFRADQHYVLLFKSTE</sequence>
<organism evidence="2 3">
    <name type="scientific">Phytophthora lilii</name>
    <dbReference type="NCBI Taxonomy" id="2077276"/>
    <lineage>
        <taxon>Eukaryota</taxon>
        <taxon>Sar</taxon>
        <taxon>Stramenopiles</taxon>
        <taxon>Oomycota</taxon>
        <taxon>Peronosporomycetes</taxon>
        <taxon>Peronosporales</taxon>
        <taxon>Peronosporaceae</taxon>
        <taxon>Phytophthora</taxon>
    </lineage>
</organism>
<evidence type="ECO:0000313" key="3">
    <source>
        <dbReference type="Proteomes" id="UP001165083"/>
    </source>
</evidence>
<feature type="compositionally biased region" description="Polar residues" evidence="1">
    <location>
        <begin position="33"/>
        <end position="46"/>
    </location>
</feature>
<feature type="region of interest" description="Disordered" evidence="1">
    <location>
        <begin position="680"/>
        <end position="715"/>
    </location>
</feature>
<accession>A0A9W6X531</accession>